<dbReference type="InterPro" id="IPR036390">
    <property type="entry name" value="WH_DNA-bd_sf"/>
</dbReference>
<comment type="caution">
    <text evidence="1">The sequence shown here is derived from an EMBL/GenBank/DDBJ whole genome shotgun (WGS) entry which is preliminary data.</text>
</comment>
<keyword evidence="2" id="KW-1185">Reference proteome</keyword>
<dbReference type="SUPFAM" id="SSF46785">
    <property type="entry name" value="Winged helix' DNA-binding domain"/>
    <property type="match status" value="1"/>
</dbReference>
<accession>A0A931AS18</accession>
<evidence type="ECO:0000313" key="2">
    <source>
        <dbReference type="Proteomes" id="UP000621436"/>
    </source>
</evidence>
<name>A0A931AS18_9FIRM</name>
<reference evidence="1" key="1">
    <citation type="submission" date="2020-11" db="EMBL/GenBank/DDBJ databases">
        <title>Halonatronomonas betainensis gen. nov., sp. nov. a novel haloalkaliphilic representative of the family Halanaerobiacae capable of betaine degradation.</title>
        <authorList>
            <person name="Boltyanskaya Y."/>
            <person name="Kevbrin V."/>
            <person name="Detkova E."/>
            <person name="Grouzdev D.S."/>
            <person name="Koziaeva V."/>
            <person name="Zhilina T."/>
        </authorList>
    </citation>
    <scope>NUCLEOTIDE SEQUENCE</scope>
    <source>
        <strain evidence="1">Z-7014</strain>
    </source>
</reference>
<dbReference type="PANTHER" id="PTHR33221">
    <property type="entry name" value="WINGED HELIX-TURN-HELIX TRANSCRIPTIONAL REGULATOR, RRF2 FAMILY"/>
    <property type="match status" value="1"/>
</dbReference>
<gene>
    <name evidence="1" type="ORF">I0Q91_00600</name>
</gene>
<organism evidence="1 2">
    <name type="scientific">Halonatronomonas betaini</name>
    <dbReference type="NCBI Taxonomy" id="2778430"/>
    <lineage>
        <taxon>Bacteria</taxon>
        <taxon>Bacillati</taxon>
        <taxon>Bacillota</taxon>
        <taxon>Clostridia</taxon>
        <taxon>Halanaerobiales</taxon>
        <taxon>Halarsenatibacteraceae</taxon>
        <taxon>Halonatronomonas</taxon>
    </lineage>
</organism>
<dbReference type="PROSITE" id="PS51197">
    <property type="entry name" value="HTH_RRF2_2"/>
    <property type="match status" value="1"/>
</dbReference>
<dbReference type="Pfam" id="PF02082">
    <property type="entry name" value="Rrf2"/>
    <property type="match status" value="1"/>
</dbReference>
<dbReference type="GO" id="GO:0003700">
    <property type="term" value="F:DNA-binding transcription factor activity"/>
    <property type="evidence" value="ECO:0007669"/>
    <property type="project" value="TreeGrafter"/>
</dbReference>
<dbReference type="PANTHER" id="PTHR33221:SF13">
    <property type="entry name" value="TRANSCRIPTIONAL REGULATOR-RELATED"/>
    <property type="match status" value="1"/>
</dbReference>
<dbReference type="RefSeq" id="WP_270452202.1">
    <property type="nucleotide sequence ID" value="NZ_JADPIE010000001.1"/>
</dbReference>
<dbReference type="InterPro" id="IPR036388">
    <property type="entry name" value="WH-like_DNA-bd_sf"/>
</dbReference>
<dbReference type="EMBL" id="JADPIE010000001">
    <property type="protein sequence ID" value="MBF8435564.1"/>
    <property type="molecule type" value="Genomic_DNA"/>
</dbReference>
<proteinExistence type="predicted"/>
<dbReference type="Proteomes" id="UP000621436">
    <property type="component" value="Unassembled WGS sequence"/>
</dbReference>
<evidence type="ECO:0000313" key="1">
    <source>
        <dbReference type="EMBL" id="MBF8435564.1"/>
    </source>
</evidence>
<dbReference type="AlphaFoldDB" id="A0A931AS18"/>
<dbReference type="Gene3D" id="1.10.10.10">
    <property type="entry name" value="Winged helix-like DNA-binding domain superfamily/Winged helix DNA-binding domain"/>
    <property type="match status" value="1"/>
</dbReference>
<dbReference type="InterPro" id="IPR000944">
    <property type="entry name" value="Tscrpt_reg_Rrf2"/>
</dbReference>
<protein>
    <submittedName>
        <fullName evidence="1">Rrf2 family transcriptional regulator</fullName>
    </submittedName>
</protein>
<dbReference type="NCBIfam" id="TIGR00738">
    <property type="entry name" value="rrf2_super"/>
    <property type="match status" value="1"/>
</dbReference>
<sequence>MKTSRKTDYGIHALMILAKKDGEELSVNDLAEIENVSTSYLAKVMQELSNYNIVSSSEGKQGGYTLNLPTEEITLAQVTDIFETDEGVFDCVDDLHGCNIRDRCKIHFVFRKAYQKMLAELEATTIADLLDPEIKGIVK</sequence>
<dbReference type="GO" id="GO:0005829">
    <property type="term" value="C:cytosol"/>
    <property type="evidence" value="ECO:0007669"/>
    <property type="project" value="TreeGrafter"/>
</dbReference>